<dbReference type="PROSITE" id="PS51643">
    <property type="entry name" value="HD_CAS3"/>
    <property type="match status" value="1"/>
</dbReference>
<evidence type="ECO:0000256" key="8">
    <source>
        <dbReference type="ARBA" id="ARBA00022840"/>
    </source>
</evidence>
<dbReference type="GO" id="GO:0005524">
    <property type="term" value="F:ATP binding"/>
    <property type="evidence" value="ECO:0007669"/>
    <property type="project" value="UniProtKB-KW"/>
</dbReference>
<dbReference type="GO" id="GO:0046872">
    <property type="term" value="F:metal ion binding"/>
    <property type="evidence" value="ECO:0007669"/>
    <property type="project" value="UniProtKB-KW"/>
</dbReference>
<accession>A0A6G7XGN0</accession>
<feature type="domain" description="HD Cas3-type" evidence="10">
    <location>
        <begin position="8"/>
        <end position="209"/>
    </location>
</feature>
<dbReference type="SMART" id="SM00487">
    <property type="entry name" value="DEXDc"/>
    <property type="match status" value="1"/>
</dbReference>
<reference evidence="11 12" key="1">
    <citation type="submission" date="2020-03" db="EMBL/GenBank/DDBJ databases">
        <title>Leucobacter sp. nov., isolated from beetles.</title>
        <authorList>
            <person name="Hyun D.-W."/>
            <person name="Bae J.-W."/>
        </authorList>
    </citation>
    <scope>NUCLEOTIDE SEQUENCE [LARGE SCALE GENOMIC DNA]</scope>
    <source>
        <strain evidence="11 12">HDW9C</strain>
    </source>
</reference>
<organism evidence="11 12">
    <name type="scientific">Leucobacter viscericola</name>
    <dbReference type="NCBI Taxonomy" id="2714935"/>
    <lineage>
        <taxon>Bacteria</taxon>
        <taxon>Bacillati</taxon>
        <taxon>Actinomycetota</taxon>
        <taxon>Actinomycetes</taxon>
        <taxon>Micrococcales</taxon>
        <taxon>Microbacteriaceae</taxon>
        <taxon>Leucobacter</taxon>
    </lineage>
</organism>
<dbReference type="CDD" id="cd09641">
    <property type="entry name" value="Cas3''_I"/>
    <property type="match status" value="1"/>
</dbReference>
<dbReference type="PANTHER" id="PTHR47963">
    <property type="entry name" value="DEAD-BOX ATP-DEPENDENT RNA HELICASE 47, MITOCHONDRIAL"/>
    <property type="match status" value="1"/>
</dbReference>
<dbReference type="KEGG" id="lvi:G7068_10630"/>
<keyword evidence="12" id="KW-1185">Reference proteome</keyword>
<dbReference type="PANTHER" id="PTHR47963:SF9">
    <property type="entry name" value="CRISPR-ASSOCIATED ENDONUCLEASE_HELICASE CAS3"/>
    <property type="match status" value="1"/>
</dbReference>
<dbReference type="RefSeq" id="WP_166291906.1">
    <property type="nucleotide sequence ID" value="NZ_CP049863.1"/>
</dbReference>
<dbReference type="Gene3D" id="1.10.3210.30">
    <property type="match status" value="1"/>
</dbReference>
<dbReference type="GO" id="GO:0003724">
    <property type="term" value="F:RNA helicase activity"/>
    <property type="evidence" value="ECO:0007669"/>
    <property type="project" value="TreeGrafter"/>
</dbReference>
<evidence type="ECO:0000256" key="5">
    <source>
        <dbReference type="ARBA" id="ARBA00022741"/>
    </source>
</evidence>
<comment type="similarity">
    <text evidence="2">In the central section; belongs to the CRISPR-associated helicase Cas3 family.</text>
</comment>
<dbReference type="SMART" id="SM00490">
    <property type="entry name" value="HELICc"/>
    <property type="match status" value="1"/>
</dbReference>
<dbReference type="Pfam" id="PF00270">
    <property type="entry name" value="DEAD"/>
    <property type="match status" value="1"/>
</dbReference>
<dbReference type="InterPro" id="IPR006483">
    <property type="entry name" value="CRISPR-assoc_Cas3_HD"/>
</dbReference>
<dbReference type="Pfam" id="PF22590">
    <property type="entry name" value="Cas3-like_C_2"/>
    <property type="match status" value="1"/>
</dbReference>
<dbReference type="AlphaFoldDB" id="A0A6G7XGN0"/>
<evidence type="ECO:0000256" key="4">
    <source>
        <dbReference type="ARBA" id="ARBA00022723"/>
    </source>
</evidence>
<dbReference type="SUPFAM" id="SSF52540">
    <property type="entry name" value="P-loop containing nucleoside triphosphate hydrolases"/>
    <property type="match status" value="1"/>
</dbReference>
<dbReference type="EMBL" id="CP049863">
    <property type="protein sequence ID" value="QIK63599.1"/>
    <property type="molecule type" value="Genomic_DNA"/>
</dbReference>
<proteinExistence type="inferred from homology"/>
<keyword evidence="4" id="KW-0479">Metal-binding</keyword>
<dbReference type="InterPro" id="IPR054712">
    <property type="entry name" value="Cas3-like_dom"/>
</dbReference>
<evidence type="ECO:0000256" key="1">
    <source>
        <dbReference type="ARBA" id="ARBA00006847"/>
    </source>
</evidence>
<dbReference type="GO" id="GO:0016787">
    <property type="term" value="F:hydrolase activity"/>
    <property type="evidence" value="ECO:0007669"/>
    <property type="project" value="UniProtKB-KW"/>
</dbReference>
<sequence>MLWSKSQGLDEKYPLLSHQLDTAASAQALWDRWLRPDLCKLLEATLGPEARSWFAYVAGQHDTGKANPVFQLQLSSNRSEPWSTTFRQRLEQEGFGCSVPLEREERLRRHERVSALELASADIKDGGEIASNWISLTALGHHGKFQTPGTKSDRNAFRDHAGGRWKVERAQNTRVLREVCGLLPDTDPPPIGGVAATLLAGLVILADRTASEIASVTQAQARMRAGALRLNDPAGWISQQRDYFASRLEETLGIYQNFSDPAAARTAIVGDFELRPLQEAALKCGDGLWFAMAPTGSGKTEAALLRHSTCNERLIFALPTQATTNAMMKRIQYVFAGGSNVAELAHRLASIEDFYARSSEEVAATDDISAGTGTAGMASGLVPSEFLRNGTARLLAPVSVSTIDQVLAGSLRTKWAHLRLLTLANAHVVLDEAHLMDYYQSALAEQLMQWWGATGTRVTILTATLPTWQRDLFAQAYLAGARAAGLTSEGAKELPQILFPSHHELPGEAKLLQQQSYTIDLDLSEASEALGDSREAVSDIHMQWVLEHRTRFPFARLGVIANTVDRVQLIANSLREQDIPVTVLHSRMTAGHRRDATNALLGTLGPLAEANEQTLPQVLVGSQAVEASLDIDLDALSSDVAPAASLIQRAGRVWRHRSLQHVQRRRRRIPGKANLPIHLVYAEGVGPSLPYFASEMTRVREYLRYKRSLVMPDESQSFVDGTAVTLGDVSEENLRELANISREVITSQGIKISVADLQYEGVDFLDFSKLTGEDVEEESCTRLIDQPSITAIVIDEDGAAGVPGAWHGSLHELEEIDATDHARIRLAMEASVPLSGKIARAVISSYDGGERWCHLPKSRVISSMWPVVLSSSPITYDPLLGVRLKDTK</sequence>
<evidence type="ECO:0000256" key="9">
    <source>
        <dbReference type="ARBA" id="ARBA00023118"/>
    </source>
</evidence>
<keyword evidence="5" id="KW-0547">Nucleotide-binding</keyword>
<evidence type="ECO:0000256" key="2">
    <source>
        <dbReference type="ARBA" id="ARBA00009046"/>
    </source>
</evidence>
<dbReference type="InterPro" id="IPR050547">
    <property type="entry name" value="DEAD_box_RNA_helicases"/>
</dbReference>
<keyword evidence="3" id="KW-0540">Nuclease</keyword>
<comment type="similarity">
    <text evidence="1">In the N-terminal section; belongs to the CRISPR-associated nuclease Cas3-HD family.</text>
</comment>
<name>A0A6G7XGN0_9MICO</name>
<dbReference type="InterPro" id="IPR038257">
    <property type="entry name" value="CRISPR-assoc_Cas3_HD_sf"/>
</dbReference>
<evidence type="ECO:0000256" key="6">
    <source>
        <dbReference type="ARBA" id="ARBA00022801"/>
    </source>
</evidence>
<keyword evidence="6" id="KW-0378">Hydrolase</keyword>
<dbReference type="NCBIfam" id="TIGR01596">
    <property type="entry name" value="cas3_HD"/>
    <property type="match status" value="1"/>
</dbReference>
<dbReference type="GO" id="GO:0051607">
    <property type="term" value="P:defense response to virus"/>
    <property type="evidence" value="ECO:0007669"/>
    <property type="project" value="UniProtKB-KW"/>
</dbReference>
<dbReference type="NCBIfam" id="TIGR01587">
    <property type="entry name" value="cas3_core"/>
    <property type="match status" value="1"/>
</dbReference>
<dbReference type="Pfam" id="PF18019">
    <property type="entry name" value="Cas3_HD"/>
    <property type="match status" value="1"/>
</dbReference>
<dbReference type="InterPro" id="IPR027417">
    <property type="entry name" value="P-loop_NTPase"/>
</dbReference>
<dbReference type="GO" id="GO:0004518">
    <property type="term" value="F:nuclease activity"/>
    <property type="evidence" value="ECO:0007669"/>
    <property type="project" value="UniProtKB-KW"/>
</dbReference>
<evidence type="ECO:0000313" key="12">
    <source>
        <dbReference type="Proteomes" id="UP000502677"/>
    </source>
</evidence>
<evidence type="ECO:0000256" key="3">
    <source>
        <dbReference type="ARBA" id="ARBA00022722"/>
    </source>
</evidence>
<dbReference type="InterPro" id="IPR006474">
    <property type="entry name" value="Helicase_Cas3_CRISPR-ass_core"/>
</dbReference>
<dbReference type="InterPro" id="IPR014001">
    <property type="entry name" value="Helicase_ATP-bd"/>
</dbReference>
<dbReference type="Proteomes" id="UP000502677">
    <property type="component" value="Chromosome"/>
</dbReference>
<keyword evidence="9" id="KW-0051">Antiviral defense</keyword>
<dbReference type="Gene3D" id="3.40.50.300">
    <property type="entry name" value="P-loop containing nucleotide triphosphate hydrolases"/>
    <property type="match status" value="2"/>
</dbReference>
<evidence type="ECO:0000313" key="11">
    <source>
        <dbReference type="EMBL" id="QIK63599.1"/>
    </source>
</evidence>
<keyword evidence="8" id="KW-0067">ATP-binding</keyword>
<protein>
    <submittedName>
        <fullName evidence="11">CRISPR-associated helicase Cas3</fullName>
    </submittedName>
</protein>
<dbReference type="InterPro" id="IPR001650">
    <property type="entry name" value="Helicase_C-like"/>
</dbReference>
<gene>
    <name evidence="11" type="primary">cas3</name>
    <name evidence="11" type="ORF">G7068_10630</name>
</gene>
<evidence type="ECO:0000259" key="10">
    <source>
        <dbReference type="PROSITE" id="PS51643"/>
    </source>
</evidence>
<dbReference type="GO" id="GO:0003723">
    <property type="term" value="F:RNA binding"/>
    <property type="evidence" value="ECO:0007669"/>
    <property type="project" value="TreeGrafter"/>
</dbReference>
<evidence type="ECO:0000256" key="7">
    <source>
        <dbReference type="ARBA" id="ARBA00022806"/>
    </source>
</evidence>
<dbReference type="InterPro" id="IPR011545">
    <property type="entry name" value="DEAD/DEAH_box_helicase_dom"/>
</dbReference>
<keyword evidence="7" id="KW-0347">Helicase</keyword>